<sequence>MTQEAPIKPGQVNPPREAVAGAEEPVPSSFRLIFTLGLAGFLSGLLLVLTHQITKPLILANKAAALREAVLEVVPGATSM</sequence>
<evidence type="ECO:0000313" key="3">
    <source>
        <dbReference type="EMBL" id="MCA9729684.1"/>
    </source>
</evidence>
<evidence type="ECO:0000313" key="4">
    <source>
        <dbReference type="Proteomes" id="UP000697710"/>
    </source>
</evidence>
<feature type="non-terminal residue" evidence="3">
    <location>
        <position position="80"/>
    </location>
</feature>
<dbReference type="AlphaFoldDB" id="A0A956M245"/>
<proteinExistence type="predicted"/>
<protein>
    <submittedName>
        <fullName evidence="3">Uncharacterized protein</fullName>
    </submittedName>
</protein>
<gene>
    <name evidence="3" type="ORF">KC729_18525</name>
</gene>
<reference evidence="3" key="2">
    <citation type="journal article" date="2021" name="Microbiome">
        <title>Successional dynamics and alternative stable states in a saline activated sludge microbial community over 9 years.</title>
        <authorList>
            <person name="Wang Y."/>
            <person name="Ye J."/>
            <person name="Ju F."/>
            <person name="Liu L."/>
            <person name="Boyd J.A."/>
            <person name="Deng Y."/>
            <person name="Parks D.H."/>
            <person name="Jiang X."/>
            <person name="Yin X."/>
            <person name="Woodcroft B.J."/>
            <person name="Tyson G.W."/>
            <person name="Hugenholtz P."/>
            <person name="Polz M.F."/>
            <person name="Zhang T."/>
        </authorList>
    </citation>
    <scope>NUCLEOTIDE SEQUENCE</scope>
    <source>
        <strain evidence="3">HKST-UBA01</strain>
    </source>
</reference>
<dbReference type="EMBL" id="JAGQHR010000800">
    <property type="protein sequence ID" value="MCA9729684.1"/>
    <property type="molecule type" value="Genomic_DNA"/>
</dbReference>
<keyword evidence="2" id="KW-1133">Transmembrane helix</keyword>
<keyword evidence="2" id="KW-0472">Membrane</keyword>
<keyword evidence="2" id="KW-0812">Transmembrane</keyword>
<feature type="region of interest" description="Disordered" evidence="1">
    <location>
        <begin position="1"/>
        <end position="20"/>
    </location>
</feature>
<evidence type="ECO:0000256" key="1">
    <source>
        <dbReference type="SAM" id="MobiDB-lite"/>
    </source>
</evidence>
<organism evidence="3 4">
    <name type="scientific">Eiseniibacteriota bacterium</name>
    <dbReference type="NCBI Taxonomy" id="2212470"/>
    <lineage>
        <taxon>Bacteria</taxon>
        <taxon>Candidatus Eiseniibacteriota</taxon>
    </lineage>
</organism>
<reference evidence="3" key="1">
    <citation type="submission" date="2020-04" db="EMBL/GenBank/DDBJ databases">
        <authorList>
            <person name="Zhang T."/>
        </authorList>
    </citation>
    <scope>NUCLEOTIDE SEQUENCE</scope>
    <source>
        <strain evidence="3">HKST-UBA01</strain>
    </source>
</reference>
<evidence type="ECO:0000256" key="2">
    <source>
        <dbReference type="SAM" id="Phobius"/>
    </source>
</evidence>
<accession>A0A956M245</accession>
<name>A0A956M245_UNCEI</name>
<feature type="transmembrane region" description="Helical" evidence="2">
    <location>
        <begin position="30"/>
        <end position="49"/>
    </location>
</feature>
<dbReference type="Proteomes" id="UP000697710">
    <property type="component" value="Unassembled WGS sequence"/>
</dbReference>
<comment type="caution">
    <text evidence="3">The sequence shown here is derived from an EMBL/GenBank/DDBJ whole genome shotgun (WGS) entry which is preliminary data.</text>
</comment>